<feature type="binding site" evidence="7">
    <location>
        <position position="568"/>
    </location>
    <ligand>
        <name>substrate</name>
    </ligand>
</feature>
<dbReference type="SUPFAM" id="SSF52799">
    <property type="entry name" value="(Phosphotyrosine protein) phosphatases II"/>
    <property type="match status" value="1"/>
</dbReference>
<dbReference type="GO" id="GO:0005886">
    <property type="term" value="C:plasma membrane"/>
    <property type="evidence" value="ECO:0007669"/>
    <property type="project" value="TreeGrafter"/>
</dbReference>
<evidence type="ECO:0000256" key="10">
    <source>
        <dbReference type="SAM" id="SignalP"/>
    </source>
</evidence>
<comment type="caution">
    <text evidence="13">The sequence shown here is derived from an EMBL/GenBank/DDBJ whole genome shotgun (WGS) entry which is preliminary data.</text>
</comment>
<dbReference type="EMBL" id="CASHTH010000268">
    <property type="protein sequence ID" value="CAI7996214.1"/>
    <property type="molecule type" value="Genomic_DNA"/>
</dbReference>
<feature type="domain" description="Tyrosine specific protein phosphatases" evidence="12">
    <location>
        <begin position="579"/>
        <end position="650"/>
    </location>
</feature>
<feature type="transmembrane region" description="Helical" evidence="9">
    <location>
        <begin position="221"/>
        <end position="245"/>
    </location>
</feature>
<feature type="domain" description="Tyrosine-protein phosphatase" evidence="11">
    <location>
        <begin position="420"/>
        <end position="659"/>
    </location>
</feature>
<keyword evidence="10" id="KW-0732">Signal</keyword>
<dbReference type="InterPro" id="IPR016130">
    <property type="entry name" value="Tyr_Pase_AS"/>
</dbReference>
<proteinExistence type="predicted"/>
<dbReference type="EC" id="3.1.3.48" evidence="1"/>
<evidence type="ECO:0000256" key="2">
    <source>
        <dbReference type="ARBA" id="ARBA00022553"/>
    </source>
</evidence>
<name>A0AA35QYD2_GEOBA</name>
<protein>
    <recommendedName>
        <fullName evidence="1">protein-tyrosine-phosphatase</fullName>
        <ecNumber evidence="1">3.1.3.48</ecNumber>
    </recommendedName>
</protein>
<dbReference type="Proteomes" id="UP001174909">
    <property type="component" value="Unassembled WGS sequence"/>
</dbReference>
<keyword evidence="9" id="KW-0472">Membrane</keyword>
<keyword evidence="14" id="KW-1185">Reference proteome</keyword>
<feature type="signal peptide" evidence="10">
    <location>
        <begin position="1"/>
        <end position="34"/>
    </location>
</feature>
<dbReference type="PROSITE" id="PS50055">
    <property type="entry name" value="TYR_PHOSPHATASE_PTP"/>
    <property type="match status" value="1"/>
</dbReference>
<dbReference type="PANTHER" id="PTHR46198">
    <property type="entry name" value="PROTEIN-TYROSINE-PHOSPHATASE"/>
    <property type="match status" value="1"/>
</dbReference>
<keyword evidence="9" id="KW-0812">Transmembrane</keyword>
<feature type="region of interest" description="Disordered" evidence="8">
    <location>
        <begin position="62"/>
        <end position="88"/>
    </location>
</feature>
<dbReference type="InterPro" id="IPR003595">
    <property type="entry name" value="Tyr_Pase_cat"/>
</dbReference>
<evidence type="ECO:0000256" key="1">
    <source>
        <dbReference type="ARBA" id="ARBA00013064"/>
    </source>
</evidence>
<sequence length="691" mass="78102">MSFFGRDHKTLWRRWVLARLLWLILAVSLGQSAAHEKVHERQEKGQFLRPLLTSSEAESDILSSDVDADHERFSRETGSGSGDDPLTPSYTPSVYIELTLQIAPDKYERSKETILMILETYLDATTTLRKRATSGGNTSIVLELDREKSSNATTVLRVFVVDSESGDLNIDATSDLYDALLADRVAFYKDIKDKTTIVVLDVQFIRDPSAGIPLKSSSLKWWDILMIALGCVAAATCPLLLVLAVSHMRMRVPDALFCRQRARLRKSPIADVRTCLVCSWLEHIKRLLAMAGRICEAITFCCRWFTRRREDEEKEGLLTRDAQLLDDTAPQVQTNQPRVAGGGLRERASVNNNNEDVYSDWERRDHVRRVARVGFQSRVQVQSHPLGQDEIETLLQNPATLRKEYSSIPSNLATMADVPPGAEEKNRYKDILPNPQTRVSLFLKFAVANSDYINANFIRGLQDSERAYIAAQGPLPWTVDDFWRMVWEQKTSVIVMVTGLEERRIVKCAQYWPDPHVTLTANYGDLNVTLKKRVTTNPNYTVSHFHVTHREKLVSREVTHFWFTAWPDHGVPSSTEPALQFLSHIRSHAQDIPAPIIVHCSAGIGRTGVFIGADMGMTQLEKEGQVDILKIVSTLRQDRGGMVQTEVQYIFLHQLLLSYARQLPSPPPPYNVEPMFPVPPSTDATRHVTCT</sequence>
<feature type="chain" id="PRO_5041358820" description="protein-tyrosine-phosphatase" evidence="10">
    <location>
        <begin position="35"/>
        <end position="691"/>
    </location>
</feature>
<dbReference type="PROSITE" id="PS00383">
    <property type="entry name" value="TYR_PHOSPHATASE_1"/>
    <property type="match status" value="1"/>
</dbReference>
<keyword evidence="3" id="KW-0378">Hydrolase</keyword>
<dbReference type="GO" id="GO:0030054">
    <property type="term" value="C:cell junction"/>
    <property type="evidence" value="ECO:0007669"/>
    <property type="project" value="TreeGrafter"/>
</dbReference>
<dbReference type="Gene3D" id="3.90.190.10">
    <property type="entry name" value="Protein tyrosine phosphatase superfamily"/>
    <property type="match status" value="1"/>
</dbReference>
<evidence type="ECO:0000313" key="14">
    <source>
        <dbReference type="Proteomes" id="UP001174909"/>
    </source>
</evidence>
<feature type="binding site" evidence="7">
    <location>
        <position position="644"/>
    </location>
    <ligand>
        <name>substrate</name>
    </ligand>
</feature>
<dbReference type="InterPro" id="IPR008356">
    <property type="entry name" value="Tyr_Pase_KIM-con"/>
</dbReference>
<evidence type="ECO:0000256" key="8">
    <source>
        <dbReference type="SAM" id="MobiDB-lite"/>
    </source>
</evidence>
<evidence type="ECO:0000256" key="6">
    <source>
        <dbReference type="PIRSR" id="PIRSR608356-50"/>
    </source>
</evidence>
<dbReference type="GO" id="GO:0004725">
    <property type="term" value="F:protein tyrosine phosphatase activity"/>
    <property type="evidence" value="ECO:0007669"/>
    <property type="project" value="UniProtKB-EC"/>
</dbReference>
<dbReference type="PANTHER" id="PTHR46198:SF4">
    <property type="entry name" value="PROTEIN-TYROSINE-PHOSPHATASE"/>
    <property type="match status" value="1"/>
</dbReference>
<keyword evidence="4" id="KW-0904">Protein phosphatase</keyword>
<gene>
    <name evidence="13" type="ORF">GBAR_LOCUS1835</name>
</gene>
<accession>A0AA35QYD2</accession>
<dbReference type="InterPro" id="IPR000242">
    <property type="entry name" value="PTP_cat"/>
</dbReference>
<feature type="binding site" evidence="7">
    <location>
        <begin position="600"/>
        <end position="606"/>
    </location>
    <ligand>
        <name>substrate</name>
    </ligand>
</feature>
<evidence type="ECO:0000256" key="4">
    <source>
        <dbReference type="ARBA" id="ARBA00022912"/>
    </source>
</evidence>
<evidence type="ECO:0000256" key="5">
    <source>
        <dbReference type="ARBA" id="ARBA00051722"/>
    </source>
</evidence>
<dbReference type="InterPro" id="IPR000387">
    <property type="entry name" value="Tyr_Pase_dom"/>
</dbReference>
<comment type="catalytic activity">
    <reaction evidence="5">
        <text>O-phospho-L-tyrosyl-[protein] + H2O = L-tyrosyl-[protein] + phosphate</text>
        <dbReference type="Rhea" id="RHEA:10684"/>
        <dbReference type="Rhea" id="RHEA-COMP:10136"/>
        <dbReference type="Rhea" id="RHEA-COMP:20101"/>
        <dbReference type="ChEBI" id="CHEBI:15377"/>
        <dbReference type="ChEBI" id="CHEBI:43474"/>
        <dbReference type="ChEBI" id="CHEBI:46858"/>
        <dbReference type="ChEBI" id="CHEBI:61978"/>
        <dbReference type="EC" id="3.1.3.48"/>
    </reaction>
</comment>
<keyword evidence="2" id="KW-0597">Phosphoprotein</keyword>
<evidence type="ECO:0000259" key="12">
    <source>
        <dbReference type="PROSITE" id="PS50056"/>
    </source>
</evidence>
<dbReference type="InterPro" id="IPR029021">
    <property type="entry name" value="Prot-tyrosine_phosphatase-like"/>
</dbReference>
<evidence type="ECO:0000259" key="11">
    <source>
        <dbReference type="PROSITE" id="PS50055"/>
    </source>
</evidence>
<dbReference type="Pfam" id="PF00102">
    <property type="entry name" value="Y_phosphatase"/>
    <property type="match status" value="1"/>
</dbReference>
<dbReference type="GO" id="GO:0005829">
    <property type="term" value="C:cytosol"/>
    <property type="evidence" value="ECO:0007669"/>
    <property type="project" value="TreeGrafter"/>
</dbReference>
<keyword evidence="9" id="KW-1133">Transmembrane helix</keyword>
<reference evidence="13" key="1">
    <citation type="submission" date="2023-03" db="EMBL/GenBank/DDBJ databases">
        <authorList>
            <person name="Steffen K."/>
            <person name="Cardenas P."/>
        </authorList>
    </citation>
    <scope>NUCLEOTIDE SEQUENCE</scope>
</reference>
<evidence type="ECO:0000313" key="13">
    <source>
        <dbReference type="EMBL" id="CAI7996214.1"/>
    </source>
</evidence>
<dbReference type="FunFam" id="3.90.190.10:FF:000102">
    <property type="entry name" value="Receptor-type tyrosine-protein phosphatase"/>
    <property type="match status" value="1"/>
</dbReference>
<dbReference type="GO" id="GO:0019901">
    <property type="term" value="F:protein kinase binding"/>
    <property type="evidence" value="ECO:0007669"/>
    <property type="project" value="TreeGrafter"/>
</dbReference>
<feature type="active site" description="Phosphocysteine intermediate" evidence="6">
    <location>
        <position position="600"/>
    </location>
</feature>
<evidence type="ECO:0000256" key="3">
    <source>
        <dbReference type="ARBA" id="ARBA00022801"/>
    </source>
</evidence>
<dbReference type="SMART" id="SM00194">
    <property type="entry name" value="PTPc"/>
    <property type="match status" value="1"/>
</dbReference>
<dbReference type="PROSITE" id="PS50056">
    <property type="entry name" value="TYR_PHOSPHATASE_2"/>
    <property type="match status" value="1"/>
</dbReference>
<evidence type="ECO:0000256" key="9">
    <source>
        <dbReference type="SAM" id="Phobius"/>
    </source>
</evidence>
<dbReference type="PRINTS" id="PR00700">
    <property type="entry name" value="PRTYPHPHTASE"/>
</dbReference>
<dbReference type="CDD" id="cd14547">
    <property type="entry name" value="PTPc-KIM"/>
    <property type="match status" value="1"/>
</dbReference>
<dbReference type="SMART" id="SM00404">
    <property type="entry name" value="PTPc_motif"/>
    <property type="match status" value="1"/>
</dbReference>
<dbReference type="AlphaFoldDB" id="A0AA35QYD2"/>
<dbReference type="GO" id="GO:0007165">
    <property type="term" value="P:signal transduction"/>
    <property type="evidence" value="ECO:0007669"/>
    <property type="project" value="TreeGrafter"/>
</dbReference>
<evidence type="ECO:0000256" key="7">
    <source>
        <dbReference type="PIRSR" id="PIRSR608356-51"/>
    </source>
</evidence>
<organism evidence="13 14">
    <name type="scientific">Geodia barretti</name>
    <name type="common">Barrett's horny sponge</name>
    <dbReference type="NCBI Taxonomy" id="519541"/>
    <lineage>
        <taxon>Eukaryota</taxon>
        <taxon>Metazoa</taxon>
        <taxon>Porifera</taxon>
        <taxon>Demospongiae</taxon>
        <taxon>Heteroscleromorpha</taxon>
        <taxon>Tetractinellida</taxon>
        <taxon>Astrophorina</taxon>
        <taxon>Geodiidae</taxon>
        <taxon>Geodia</taxon>
    </lineage>
</organism>